<keyword evidence="2 7" id="KW-0732">Signal</keyword>
<evidence type="ECO:0000313" key="9">
    <source>
        <dbReference type="Proteomes" id="UP000683139"/>
    </source>
</evidence>
<evidence type="ECO:0000256" key="5">
    <source>
        <dbReference type="ARBA" id="ARBA00023288"/>
    </source>
</evidence>
<feature type="signal peptide" evidence="7">
    <location>
        <begin position="1"/>
        <end position="26"/>
    </location>
</feature>
<name>A0A919YND3_9BACL</name>
<evidence type="ECO:0000256" key="4">
    <source>
        <dbReference type="ARBA" id="ARBA00023139"/>
    </source>
</evidence>
<evidence type="ECO:0000256" key="7">
    <source>
        <dbReference type="SAM" id="SignalP"/>
    </source>
</evidence>
<reference evidence="8" key="1">
    <citation type="submission" date="2021-03" db="EMBL/GenBank/DDBJ databases">
        <title>Antimicrobial resistance genes in bacteria isolated from Japanese honey, and their potential for conferring macrolide and lincosamide resistance in the American foulbrood pathogen Paenibacillus larvae.</title>
        <authorList>
            <person name="Okamoto M."/>
            <person name="Kumagai M."/>
            <person name="Kanamori H."/>
            <person name="Takamatsu D."/>
        </authorList>
    </citation>
    <scope>NUCLEOTIDE SEQUENCE</scope>
    <source>
        <strain evidence="8">J40TS1</strain>
    </source>
</reference>
<evidence type="ECO:0000256" key="1">
    <source>
        <dbReference type="ARBA" id="ARBA00022475"/>
    </source>
</evidence>
<dbReference type="AlphaFoldDB" id="A0A919YND3"/>
<sequence length="585" mass="65767">MNTRSKRIVNLAIISMLIMLVLSACSGNSGGSNGGTNKENGQSNEGNSNQAVNTDQNFDDISADIRGNKGPTQEQIDLVNATLNDTYLGDVFEEVIPSDYSAYPFKEEVVLDVWMPANSDIPDMNAHAVQKQIEKLTGIKVNFITPPIGQEADSFTLMISSGDLPDIIIDPGRYPGGFEAGVNDGAYLDLTDLMEQYAPNYTAWRNSNEMRRKTTVTDDGRLLGFYGIAPYSEWMWFGMLIKQEALDKTGMDVPNTIEEWHAFLTKAKEVGYSEPLNYGSNYGQIFTGILNGAFGVWDWTFLDENGKVGWGPAQPQAKDYLATMQQWNKEGLLNRDWATADFNQRMSTAISDKTAAMMDSPDTMWSFWKQQNNIDFVGALNPVLNEGDKSATTYRNFMRTGVSAAITTQSEHVEAAMAWLDFNYTKKGWEMINYGEYGTVHLVDENGMPYYHPESYIYNDPDGQPVAVTLHKYRMHNWPNIRDEHHSNPLIVSEGSYSGDIRKYWTENMDASVAMPPISFTKEEASREAELGNQLSTLRNEYFAKIIKGELPVDAYDKFLSEAQKMGLDEFLSIHQAALDRYNNR</sequence>
<evidence type="ECO:0000256" key="6">
    <source>
        <dbReference type="SAM" id="MobiDB-lite"/>
    </source>
</evidence>
<dbReference type="SUPFAM" id="SSF53850">
    <property type="entry name" value="Periplasmic binding protein-like II"/>
    <property type="match status" value="1"/>
</dbReference>
<keyword evidence="9" id="KW-1185">Reference proteome</keyword>
<keyword evidence="5" id="KW-0449">Lipoprotein</keyword>
<dbReference type="InterPro" id="IPR050490">
    <property type="entry name" value="Bact_solute-bd_prot1"/>
</dbReference>
<dbReference type="InterPro" id="IPR006059">
    <property type="entry name" value="SBP"/>
</dbReference>
<dbReference type="Proteomes" id="UP000683139">
    <property type="component" value="Unassembled WGS sequence"/>
</dbReference>
<dbReference type="Pfam" id="PF01547">
    <property type="entry name" value="SBP_bac_1"/>
    <property type="match status" value="1"/>
</dbReference>
<feature type="chain" id="PRO_5039083064" evidence="7">
    <location>
        <begin position="27"/>
        <end position="585"/>
    </location>
</feature>
<keyword evidence="4" id="KW-0564">Palmitate</keyword>
<dbReference type="RefSeq" id="WP_213515070.1">
    <property type="nucleotide sequence ID" value="NZ_BOSE01000003.1"/>
</dbReference>
<keyword evidence="3" id="KW-0472">Membrane</keyword>
<keyword evidence="1" id="KW-1003">Cell membrane</keyword>
<feature type="compositionally biased region" description="Polar residues" evidence="6">
    <location>
        <begin position="42"/>
        <end position="54"/>
    </location>
</feature>
<dbReference type="PANTHER" id="PTHR43649:SF33">
    <property type="entry name" value="POLYGALACTURONAN_RHAMNOGALACTURONAN-BINDING PROTEIN YTCQ"/>
    <property type="match status" value="1"/>
</dbReference>
<evidence type="ECO:0000256" key="2">
    <source>
        <dbReference type="ARBA" id="ARBA00022729"/>
    </source>
</evidence>
<accession>A0A919YND3</accession>
<feature type="region of interest" description="Disordered" evidence="6">
    <location>
        <begin position="30"/>
        <end position="54"/>
    </location>
</feature>
<dbReference type="Gene3D" id="3.40.190.10">
    <property type="entry name" value="Periplasmic binding protein-like II"/>
    <property type="match status" value="2"/>
</dbReference>
<protein>
    <submittedName>
        <fullName evidence="8">ABC transporter substrate-binding protein</fullName>
    </submittedName>
</protein>
<gene>
    <name evidence="8" type="ORF">J40TS1_23070</name>
</gene>
<evidence type="ECO:0000256" key="3">
    <source>
        <dbReference type="ARBA" id="ARBA00023136"/>
    </source>
</evidence>
<comment type="caution">
    <text evidence="8">The sequence shown here is derived from an EMBL/GenBank/DDBJ whole genome shotgun (WGS) entry which is preliminary data.</text>
</comment>
<proteinExistence type="predicted"/>
<evidence type="ECO:0000313" key="8">
    <source>
        <dbReference type="EMBL" id="GIP16665.1"/>
    </source>
</evidence>
<organism evidence="8 9">
    <name type="scientific">Paenibacillus montaniterrae</name>
    <dbReference type="NCBI Taxonomy" id="429341"/>
    <lineage>
        <taxon>Bacteria</taxon>
        <taxon>Bacillati</taxon>
        <taxon>Bacillota</taxon>
        <taxon>Bacilli</taxon>
        <taxon>Bacillales</taxon>
        <taxon>Paenibacillaceae</taxon>
        <taxon>Paenibacillus</taxon>
    </lineage>
</organism>
<dbReference type="PANTHER" id="PTHR43649">
    <property type="entry name" value="ARABINOSE-BINDING PROTEIN-RELATED"/>
    <property type="match status" value="1"/>
</dbReference>
<dbReference type="EMBL" id="BOSE01000003">
    <property type="protein sequence ID" value="GIP16665.1"/>
    <property type="molecule type" value="Genomic_DNA"/>
</dbReference>
<dbReference type="PROSITE" id="PS51257">
    <property type="entry name" value="PROKAR_LIPOPROTEIN"/>
    <property type="match status" value="1"/>
</dbReference>